<dbReference type="AlphaFoldDB" id="A0A9W6V6L4"/>
<comment type="catalytic activity">
    <reaction evidence="7">
        <text>a 2'-deoxyadenosine in DNA + S-adenosyl-L-methionine = an N(6)-methyl-2'-deoxyadenosine in DNA + S-adenosyl-L-homocysteine + H(+)</text>
        <dbReference type="Rhea" id="RHEA:15197"/>
        <dbReference type="Rhea" id="RHEA-COMP:12418"/>
        <dbReference type="Rhea" id="RHEA-COMP:12419"/>
        <dbReference type="ChEBI" id="CHEBI:15378"/>
        <dbReference type="ChEBI" id="CHEBI:57856"/>
        <dbReference type="ChEBI" id="CHEBI:59789"/>
        <dbReference type="ChEBI" id="CHEBI:90615"/>
        <dbReference type="ChEBI" id="CHEBI:90616"/>
        <dbReference type="EC" id="2.1.1.72"/>
    </reaction>
</comment>
<evidence type="ECO:0000256" key="5">
    <source>
        <dbReference type="ARBA" id="ARBA00022691"/>
    </source>
</evidence>
<dbReference type="InterPro" id="IPR022749">
    <property type="entry name" value="D12N6_MeTrfase_N"/>
</dbReference>
<protein>
    <recommendedName>
        <fullName evidence="2">site-specific DNA-methyltransferase (adenine-specific)</fullName>
        <ecNumber evidence="2">2.1.1.72</ecNumber>
    </recommendedName>
</protein>
<keyword evidence="5" id="KW-0949">S-adenosyl-L-methionine</keyword>
<keyword evidence="6" id="KW-0680">Restriction system</keyword>
<dbReference type="PANTHER" id="PTHR42933:SF4">
    <property type="entry name" value="TYPE I RESTRICTION ENZYME ECOKI METHYLASE SUBUNIT"/>
    <property type="match status" value="1"/>
</dbReference>
<dbReference type="PANTHER" id="PTHR42933">
    <property type="entry name" value="SLR6095 PROTEIN"/>
    <property type="match status" value="1"/>
</dbReference>
<evidence type="ECO:0000256" key="4">
    <source>
        <dbReference type="ARBA" id="ARBA00022679"/>
    </source>
</evidence>
<dbReference type="InterPro" id="IPR038333">
    <property type="entry name" value="T1MK-like_N_sf"/>
</dbReference>
<feature type="domain" description="N6 adenine-specific DNA methyltransferase N-terminal" evidence="9">
    <location>
        <begin position="17"/>
        <end position="125"/>
    </location>
</feature>
<dbReference type="GO" id="GO:0003677">
    <property type="term" value="F:DNA binding"/>
    <property type="evidence" value="ECO:0007669"/>
    <property type="project" value="InterPro"/>
</dbReference>
<keyword evidence="4" id="KW-0808">Transferase</keyword>
<name>A0A9W6V6L4_9PSEU</name>
<organism evidence="10 11">
    <name type="scientific">Actinokineospora globicatena</name>
    <dbReference type="NCBI Taxonomy" id="103729"/>
    <lineage>
        <taxon>Bacteria</taxon>
        <taxon>Bacillati</taxon>
        <taxon>Actinomycetota</taxon>
        <taxon>Actinomycetes</taxon>
        <taxon>Pseudonocardiales</taxon>
        <taxon>Pseudonocardiaceae</taxon>
        <taxon>Actinokineospora</taxon>
    </lineage>
</organism>
<comment type="caution">
    <text evidence="10">The sequence shown here is derived from an EMBL/GenBank/DDBJ whole genome shotgun (WGS) entry which is preliminary data.</text>
</comment>
<dbReference type="Pfam" id="PF12161">
    <property type="entry name" value="HsdM_N"/>
    <property type="match status" value="1"/>
</dbReference>
<evidence type="ECO:0000259" key="9">
    <source>
        <dbReference type="Pfam" id="PF12161"/>
    </source>
</evidence>
<dbReference type="Proteomes" id="UP001165042">
    <property type="component" value="Unassembled WGS sequence"/>
</dbReference>
<dbReference type="InterPro" id="IPR051537">
    <property type="entry name" value="DNA_Adenine_Mtase"/>
</dbReference>
<dbReference type="InterPro" id="IPR029063">
    <property type="entry name" value="SAM-dependent_MTases_sf"/>
</dbReference>
<dbReference type="SUPFAM" id="SSF53335">
    <property type="entry name" value="S-adenosyl-L-methionine-dependent methyltransferases"/>
    <property type="match status" value="1"/>
</dbReference>
<evidence type="ECO:0000313" key="10">
    <source>
        <dbReference type="EMBL" id="GLW91700.1"/>
    </source>
</evidence>
<evidence type="ECO:0000256" key="2">
    <source>
        <dbReference type="ARBA" id="ARBA00011900"/>
    </source>
</evidence>
<dbReference type="PROSITE" id="PS00092">
    <property type="entry name" value="N6_MTASE"/>
    <property type="match status" value="1"/>
</dbReference>
<evidence type="ECO:0000256" key="1">
    <source>
        <dbReference type="ARBA" id="ARBA00006594"/>
    </source>
</evidence>
<dbReference type="GO" id="GO:0009307">
    <property type="term" value="P:DNA restriction-modification system"/>
    <property type="evidence" value="ECO:0007669"/>
    <property type="project" value="UniProtKB-KW"/>
</dbReference>
<evidence type="ECO:0000313" key="11">
    <source>
        <dbReference type="Proteomes" id="UP001165042"/>
    </source>
</evidence>
<dbReference type="RefSeq" id="WP_285610497.1">
    <property type="nucleotide sequence ID" value="NZ_BSSD01000003.1"/>
</dbReference>
<evidence type="ECO:0000256" key="6">
    <source>
        <dbReference type="ARBA" id="ARBA00022747"/>
    </source>
</evidence>
<dbReference type="EMBL" id="BSSD01000003">
    <property type="protein sequence ID" value="GLW91700.1"/>
    <property type="molecule type" value="Genomic_DNA"/>
</dbReference>
<sequence length="521" mass="57439">MTLAPSTQAHAQTNSLVAKLWNYCNVLRDNGLSTIEYVEQLSYLLFLKMADEIASDPFTEQEAKTVVPAPYDWKSLARLKGIDLEIHYRKTLEVLAKNPGTTLGTIFAKSQNRITEPALLEKLVVDLIGKEDWTIQGTDLKGDAYEGLLAKGAEDTKTGAGQYFTPRALIDAMVDVMQPQPDDTITDPACGTGGFLIAAHHYIRENHMRDLSREQRLALGSGKIWGNELVTGTARLAAMNMLLHGIGDADGPSLITVSDALAEQPRRHASLVLANPPFGKKSAITVVGTDGKAEKEDISYERDDFRATTTNKQLNFLQHIMSLLEMNGRAAVVLPDNVLFEGGAGEKVRRRLLGEFDLHTILRLPTGIFYAGGVKANVLFFEKKPPRSGGAPNTSKLWVYDFRTARHFTLKQNPLRRADLQEFVEAYLPGKPRNERVEMDSGRFKSFDYEELIARDKVNLDITWMKDPALDDADSLLPPEVIAQEIVEDLQAALSEFAAIAEALGGEVPADFDAISPDEAG</sequence>
<keyword evidence="3 10" id="KW-0489">Methyltransferase</keyword>
<dbReference type="GO" id="GO:0009007">
    <property type="term" value="F:site-specific DNA-methyltransferase (adenine-specific) activity"/>
    <property type="evidence" value="ECO:0007669"/>
    <property type="project" value="UniProtKB-EC"/>
</dbReference>
<reference evidence="10" key="1">
    <citation type="submission" date="2023-02" db="EMBL/GenBank/DDBJ databases">
        <title>Actinokineospora globicatena NBRC 15670.</title>
        <authorList>
            <person name="Ichikawa N."/>
            <person name="Sato H."/>
            <person name="Tonouchi N."/>
        </authorList>
    </citation>
    <scope>NUCLEOTIDE SEQUENCE</scope>
    <source>
        <strain evidence="10">NBRC 15670</strain>
    </source>
</reference>
<dbReference type="EC" id="2.1.1.72" evidence="2"/>
<proteinExistence type="inferred from homology"/>
<dbReference type="Pfam" id="PF02384">
    <property type="entry name" value="N6_Mtase"/>
    <property type="match status" value="1"/>
</dbReference>
<dbReference type="Gene3D" id="1.20.1260.30">
    <property type="match status" value="1"/>
</dbReference>
<dbReference type="GO" id="GO:0008170">
    <property type="term" value="F:N-methyltransferase activity"/>
    <property type="evidence" value="ECO:0007669"/>
    <property type="project" value="InterPro"/>
</dbReference>
<dbReference type="PRINTS" id="PR00507">
    <property type="entry name" value="N12N6MTFRASE"/>
</dbReference>
<evidence type="ECO:0000259" key="8">
    <source>
        <dbReference type="Pfam" id="PF02384"/>
    </source>
</evidence>
<dbReference type="GO" id="GO:0032259">
    <property type="term" value="P:methylation"/>
    <property type="evidence" value="ECO:0007669"/>
    <property type="project" value="UniProtKB-KW"/>
</dbReference>
<feature type="domain" description="DNA methylase adenine-specific" evidence="8">
    <location>
        <begin position="138"/>
        <end position="456"/>
    </location>
</feature>
<evidence type="ECO:0000256" key="3">
    <source>
        <dbReference type="ARBA" id="ARBA00022603"/>
    </source>
</evidence>
<dbReference type="Gene3D" id="3.40.50.150">
    <property type="entry name" value="Vaccinia Virus protein VP39"/>
    <property type="match status" value="1"/>
</dbReference>
<accession>A0A9W6V6L4</accession>
<dbReference type="InterPro" id="IPR002052">
    <property type="entry name" value="DNA_methylase_N6_adenine_CS"/>
</dbReference>
<comment type="similarity">
    <text evidence="1">Belongs to the N(4)/N(6)-methyltransferase family.</text>
</comment>
<dbReference type="InterPro" id="IPR003356">
    <property type="entry name" value="DNA_methylase_A-5"/>
</dbReference>
<gene>
    <name evidence="10" type="ORF">Aglo03_25160</name>
</gene>
<evidence type="ECO:0000256" key="7">
    <source>
        <dbReference type="ARBA" id="ARBA00047942"/>
    </source>
</evidence>
<keyword evidence="11" id="KW-1185">Reference proteome</keyword>